<evidence type="ECO:0000256" key="1">
    <source>
        <dbReference type="ARBA" id="ARBA00010364"/>
    </source>
</evidence>
<dbReference type="Proteomes" id="UP000194137">
    <property type="component" value="Chromosome"/>
</dbReference>
<reference evidence="3 4" key="1">
    <citation type="submission" date="2017-05" db="EMBL/GenBank/DDBJ databases">
        <title>Full genome sequence of Pseudorhodoplanes sinuspersici.</title>
        <authorList>
            <person name="Dastgheib S.M.M."/>
            <person name="Shavandi M."/>
            <person name="Tirandaz H."/>
        </authorList>
    </citation>
    <scope>NUCLEOTIDE SEQUENCE [LARGE SCALE GENOMIC DNA]</scope>
    <source>
        <strain evidence="3 4">RIPI110</strain>
    </source>
</reference>
<dbReference type="SUPFAM" id="SSF69786">
    <property type="entry name" value="YggU-like"/>
    <property type="match status" value="1"/>
</dbReference>
<sequence length="107" mass="11267">MNATGQRPWTVTPSGLVVTIRLTPKGGRDAVDGIATLSDGRVVLKMRVRAAPTDGEANAALMAFLAKTLDVARRAMTLAAGETARIKRIEIDGDGAALAARLEQLVR</sequence>
<name>A0A1W6ZPH3_9HYPH</name>
<dbReference type="STRING" id="1235591.CAK95_08655"/>
<dbReference type="PANTHER" id="PTHR13420">
    <property type="entry name" value="UPF0235 PROTEIN C15ORF40"/>
    <property type="match status" value="1"/>
</dbReference>
<organism evidence="3 4">
    <name type="scientific">Pseudorhodoplanes sinuspersici</name>
    <dbReference type="NCBI Taxonomy" id="1235591"/>
    <lineage>
        <taxon>Bacteria</taxon>
        <taxon>Pseudomonadati</taxon>
        <taxon>Pseudomonadota</taxon>
        <taxon>Alphaproteobacteria</taxon>
        <taxon>Hyphomicrobiales</taxon>
        <taxon>Pseudorhodoplanes</taxon>
    </lineage>
</organism>
<evidence type="ECO:0000256" key="2">
    <source>
        <dbReference type="HAMAP-Rule" id="MF_00634"/>
    </source>
</evidence>
<dbReference type="KEGG" id="psin:CAK95_08655"/>
<protein>
    <recommendedName>
        <fullName evidence="2">UPF0235 protein CAK95_08655</fullName>
    </recommendedName>
</protein>
<evidence type="ECO:0000313" key="3">
    <source>
        <dbReference type="EMBL" id="ARP99147.1"/>
    </source>
</evidence>
<dbReference type="GO" id="GO:0005737">
    <property type="term" value="C:cytoplasm"/>
    <property type="evidence" value="ECO:0007669"/>
    <property type="project" value="TreeGrafter"/>
</dbReference>
<dbReference type="RefSeq" id="WP_086087555.1">
    <property type="nucleotide sequence ID" value="NZ_CP021112.1"/>
</dbReference>
<gene>
    <name evidence="3" type="ORF">CAK95_08655</name>
</gene>
<dbReference type="HAMAP" id="MF_00634">
    <property type="entry name" value="UPF0235"/>
    <property type="match status" value="1"/>
</dbReference>
<dbReference type="AlphaFoldDB" id="A0A1W6ZPH3"/>
<dbReference type="OrthoDB" id="9801972at2"/>
<evidence type="ECO:0000313" key="4">
    <source>
        <dbReference type="Proteomes" id="UP000194137"/>
    </source>
</evidence>
<dbReference type="InterPro" id="IPR036591">
    <property type="entry name" value="YggU-like_sf"/>
</dbReference>
<dbReference type="NCBIfam" id="NF002348">
    <property type="entry name" value="PRK01310.1"/>
    <property type="match status" value="1"/>
</dbReference>
<dbReference type="EMBL" id="CP021112">
    <property type="protein sequence ID" value="ARP99147.1"/>
    <property type="molecule type" value="Genomic_DNA"/>
</dbReference>
<dbReference type="InterPro" id="IPR003746">
    <property type="entry name" value="DUF167"/>
</dbReference>
<comment type="similarity">
    <text evidence="1 2">Belongs to the UPF0235 family.</text>
</comment>
<dbReference type="NCBIfam" id="TIGR00251">
    <property type="entry name" value="DUF167 family protein"/>
    <property type="match status" value="1"/>
</dbReference>
<proteinExistence type="inferred from homology"/>
<keyword evidence="4" id="KW-1185">Reference proteome</keyword>
<dbReference type="Gene3D" id="3.30.1200.10">
    <property type="entry name" value="YggU-like"/>
    <property type="match status" value="1"/>
</dbReference>
<dbReference type="Pfam" id="PF02594">
    <property type="entry name" value="DUF167"/>
    <property type="match status" value="1"/>
</dbReference>
<dbReference type="SMART" id="SM01152">
    <property type="entry name" value="DUF167"/>
    <property type="match status" value="1"/>
</dbReference>
<dbReference type="PANTHER" id="PTHR13420:SF7">
    <property type="entry name" value="UPF0235 PROTEIN C15ORF40"/>
    <property type="match status" value="1"/>
</dbReference>
<accession>A0A1W6ZPH3</accession>